<dbReference type="STRING" id="1111738.GCA_000427905_00226"/>
<dbReference type="AlphaFoldDB" id="A0A2W4LFM1"/>
<proteinExistence type="predicted"/>
<reference evidence="9" key="2">
    <citation type="submission" date="2018-05" db="EMBL/GenBank/DDBJ databases">
        <authorList>
            <person name="Moura L."/>
            <person name="Setubal J.C."/>
        </authorList>
    </citation>
    <scope>NUCLEOTIDE SEQUENCE</scope>
    <source>
        <strain evidence="9">ZC4RG45</strain>
    </source>
</reference>
<dbReference type="EMBL" id="QGUI02000184">
    <property type="protein sequence ID" value="MFO7193246.1"/>
    <property type="molecule type" value="Genomic_DNA"/>
</dbReference>
<protein>
    <submittedName>
        <fullName evidence="9">MASE1 domain-containing protein</fullName>
    </submittedName>
</protein>
<evidence type="ECO:0000256" key="5">
    <source>
        <dbReference type="ARBA" id="ARBA00023136"/>
    </source>
</evidence>
<feature type="transmembrane region" description="Helical" evidence="7">
    <location>
        <begin position="12"/>
        <end position="34"/>
    </location>
</feature>
<evidence type="ECO:0000256" key="2">
    <source>
        <dbReference type="ARBA" id="ARBA00022475"/>
    </source>
</evidence>
<feature type="domain" description="MASE1" evidence="8">
    <location>
        <begin position="18"/>
        <end position="286"/>
    </location>
</feature>
<evidence type="ECO:0000256" key="7">
    <source>
        <dbReference type="SAM" id="Phobius"/>
    </source>
</evidence>
<feature type="compositionally biased region" description="Basic and acidic residues" evidence="6">
    <location>
        <begin position="365"/>
        <end position="384"/>
    </location>
</feature>
<keyword evidence="3 7" id="KW-0812">Transmembrane</keyword>
<dbReference type="Proteomes" id="UP000249324">
    <property type="component" value="Unassembled WGS sequence"/>
</dbReference>
<accession>A0A2W4LFM1</accession>
<dbReference type="EMBL" id="QGUI01000126">
    <property type="protein sequence ID" value="PZM99879.1"/>
    <property type="molecule type" value="Genomic_DNA"/>
</dbReference>
<sequence>MPTVSPKIATVMIVVGTALAYWLAGLAGLSLTLAEGQISPLWPSTGVALFCLVQWGWRATPGVFAGALLTTIAFGGPALVVVLNALGNTASSVVAWRLLKLVGFRPQFDRIRDAVALIVLGGIVAVSLSATLGTTSMLVADALPPVGYWTTWTIWLAGDAMGVLMTTPVLFALWHWRPRLLGSQTRHTEAAVLLTCTVGAAVLGTETSIGILFPTVIPLVWAAVRFEVLGAATCALLISVLVTLAAIEGGGPFADKSVMATMITLQVYNGSLALIALLLSTAITERNKAQEAVEETCEVLATALTRLSEETGLGKRTLAAIHRATTAAPDADPGLEQAIASALSGNGRSAPVNPGASASVVRVGVIDDRRPRRTAEDPPRRTRA</sequence>
<feature type="transmembrane region" description="Helical" evidence="7">
    <location>
        <begin position="188"/>
        <end position="213"/>
    </location>
</feature>
<evidence type="ECO:0000256" key="3">
    <source>
        <dbReference type="ARBA" id="ARBA00022692"/>
    </source>
</evidence>
<dbReference type="InterPro" id="IPR007895">
    <property type="entry name" value="MASE1"/>
</dbReference>
<feature type="transmembrane region" description="Helical" evidence="7">
    <location>
        <begin position="41"/>
        <end position="57"/>
    </location>
</feature>
<keyword evidence="4 7" id="KW-1133">Transmembrane helix</keyword>
<evidence type="ECO:0000256" key="1">
    <source>
        <dbReference type="ARBA" id="ARBA00004651"/>
    </source>
</evidence>
<feature type="transmembrane region" description="Helical" evidence="7">
    <location>
        <begin position="258"/>
        <end position="279"/>
    </location>
</feature>
<reference evidence="9 11" key="3">
    <citation type="journal article" date="2021" name="BMC Genomics">
        <title>Genome-resolved metagenome and metatranscriptome analyses of thermophilic composting reveal key bacterial players and their metabolic interactions.</title>
        <authorList>
            <person name="Braga L.P.P."/>
            <person name="Pereira R.V."/>
            <person name="Martins L.F."/>
            <person name="Moura L.M.S."/>
            <person name="Sanchez F.B."/>
            <person name="Patane J.S.L."/>
            <person name="da Silva A.M."/>
            <person name="Setubal J.C."/>
        </authorList>
    </citation>
    <scope>NUCLEOTIDE SEQUENCE [LARGE SCALE GENOMIC DNA]</scope>
    <source>
        <strain evidence="9">ZC4RG45</strain>
    </source>
</reference>
<dbReference type="GO" id="GO:0005886">
    <property type="term" value="C:plasma membrane"/>
    <property type="evidence" value="ECO:0007669"/>
    <property type="project" value="UniProtKB-SubCell"/>
</dbReference>
<name>A0A2W4LFM1_9PSEU</name>
<reference evidence="9" key="4">
    <citation type="submission" date="2023-08" db="EMBL/GenBank/DDBJ databases">
        <authorList>
            <person name="Guima S.E.S."/>
            <person name="Martins L.F."/>
            <person name="Silva A.M."/>
            <person name="Setubal J.C."/>
        </authorList>
    </citation>
    <scope>NUCLEOTIDE SEQUENCE</scope>
    <source>
        <strain evidence="9">ZC4RG45</strain>
    </source>
</reference>
<comment type="subcellular location">
    <subcellularLocation>
        <location evidence="1">Cell membrane</location>
        <topology evidence="1">Multi-pass membrane protein</topology>
    </subcellularLocation>
</comment>
<evidence type="ECO:0000313" key="9">
    <source>
        <dbReference type="EMBL" id="MFO7193246.1"/>
    </source>
</evidence>
<feature type="region of interest" description="Disordered" evidence="6">
    <location>
        <begin position="364"/>
        <end position="384"/>
    </location>
</feature>
<feature type="transmembrane region" description="Helical" evidence="7">
    <location>
        <begin position="63"/>
        <end position="87"/>
    </location>
</feature>
<evidence type="ECO:0000259" key="8">
    <source>
        <dbReference type="Pfam" id="PF05231"/>
    </source>
</evidence>
<comment type="caution">
    <text evidence="10">The sequence shown here is derived from an EMBL/GenBank/DDBJ whole genome shotgun (WGS) entry which is preliminary data.</text>
</comment>
<evidence type="ECO:0000256" key="6">
    <source>
        <dbReference type="SAM" id="MobiDB-lite"/>
    </source>
</evidence>
<feature type="transmembrane region" description="Helical" evidence="7">
    <location>
        <begin position="114"/>
        <end position="140"/>
    </location>
</feature>
<feature type="transmembrane region" description="Helical" evidence="7">
    <location>
        <begin position="219"/>
        <end position="246"/>
    </location>
</feature>
<reference evidence="10" key="1">
    <citation type="submission" date="2018-05" db="EMBL/GenBank/DDBJ databases">
        <authorList>
            <person name="Lanie J.A."/>
            <person name="Ng W.-L."/>
            <person name="Kazmierczak K.M."/>
            <person name="Andrzejewski T.M."/>
            <person name="Davidsen T.M."/>
            <person name="Wayne K.J."/>
            <person name="Tettelin H."/>
            <person name="Glass J.I."/>
            <person name="Rusch D."/>
            <person name="Podicherti R."/>
            <person name="Tsui H.-C.T."/>
            <person name="Winkler M.E."/>
        </authorList>
    </citation>
    <scope>NUCLEOTIDE SEQUENCE</scope>
    <source>
        <strain evidence="10">ZC4RG45</strain>
    </source>
</reference>
<evidence type="ECO:0000256" key="4">
    <source>
        <dbReference type="ARBA" id="ARBA00022989"/>
    </source>
</evidence>
<evidence type="ECO:0000313" key="10">
    <source>
        <dbReference type="EMBL" id="PZM99879.1"/>
    </source>
</evidence>
<evidence type="ECO:0000313" key="11">
    <source>
        <dbReference type="Proteomes" id="UP000249324"/>
    </source>
</evidence>
<organism evidence="10">
    <name type="scientific">Thermocrispum agreste</name>
    <dbReference type="NCBI Taxonomy" id="37925"/>
    <lineage>
        <taxon>Bacteria</taxon>
        <taxon>Bacillati</taxon>
        <taxon>Actinomycetota</taxon>
        <taxon>Actinomycetes</taxon>
        <taxon>Pseudonocardiales</taxon>
        <taxon>Pseudonocardiaceae</taxon>
        <taxon>Thermocrispum</taxon>
    </lineage>
</organism>
<dbReference type="Pfam" id="PF05231">
    <property type="entry name" value="MASE1"/>
    <property type="match status" value="1"/>
</dbReference>
<keyword evidence="5 7" id="KW-0472">Membrane</keyword>
<feature type="transmembrane region" description="Helical" evidence="7">
    <location>
        <begin position="152"/>
        <end position="176"/>
    </location>
</feature>
<keyword evidence="2" id="KW-1003">Cell membrane</keyword>
<gene>
    <name evidence="9" type="ORF">DIU77_013470</name>
    <name evidence="10" type="ORF">DIU77_04815</name>
</gene>